<sequence length="170" mass="18993">MTALATGQLYTRIHAREQKVGTSLFPSHVRHWNAREWVREVPDLYDHTANLCALKYPQPAVNAHLTMRPSPVCRRDDSPYTVERLYRCSFSMCTRGQEIDVGKGDAGGDGRRRVHAEWRGASVAGRGWTGRAVTTALLVRNDHCSRSLSSVAFSRDVIGSSRSLIQPSSR</sequence>
<proteinExistence type="predicted"/>
<evidence type="ECO:0000313" key="2">
    <source>
        <dbReference type="Proteomes" id="UP001175227"/>
    </source>
</evidence>
<comment type="caution">
    <text evidence="1">The sequence shown here is derived from an EMBL/GenBank/DDBJ whole genome shotgun (WGS) entry which is preliminary data.</text>
</comment>
<organism evidence="1 2">
    <name type="scientific">Armillaria novae-zelandiae</name>
    <dbReference type="NCBI Taxonomy" id="153914"/>
    <lineage>
        <taxon>Eukaryota</taxon>
        <taxon>Fungi</taxon>
        <taxon>Dikarya</taxon>
        <taxon>Basidiomycota</taxon>
        <taxon>Agaricomycotina</taxon>
        <taxon>Agaricomycetes</taxon>
        <taxon>Agaricomycetidae</taxon>
        <taxon>Agaricales</taxon>
        <taxon>Marasmiineae</taxon>
        <taxon>Physalacriaceae</taxon>
        <taxon>Armillaria</taxon>
    </lineage>
</organism>
<dbReference type="Proteomes" id="UP001175227">
    <property type="component" value="Unassembled WGS sequence"/>
</dbReference>
<protein>
    <submittedName>
        <fullName evidence="1">Uncharacterized protein</fullName>
    </submittedName>
</protein>
<keyword evidence="2" id="KW-1185">Reference proteome</keyword>
<reference evidence="1" key="1">
    <citation type="submission" date="2023-06" db="EMBL/GenBank/DDBJ databases">
        <authorList>
            <consortium name="Lawrence Berkeley National Laboratory"/>
            <person name="Ahrendt S."/>
            <person name="Sahu N."/>
            <person name="Indic B."/>
            <person name="Wong-Bajracharya J."/>
            <person name="Merenyi Z."/>
            <person name="Ke H.-M."/>
            <person name="Monk M."/>
            <person name="Kocsube S."/>
            <person name="Drula E."/>
            <person name="Lipzen A."/>
            <person name="Balint B."/>
            <person name="Henrissat B."/>
            <person name="Andreopoulos B."/>
            <person name="Martin F.M."/>
            <person name="Harder C.B."/>
            <person name="Rigling D."/>
            <person name="Ford K.L."/>
            <person name="Foster G.D."/>
            <person name="Pangilinan J."/>
            <person name="Papanicolaou A."/>
            <person name="Barry K."/>
            <person name="LaButti K."/>
            <person name="Viragh M."/>
            <person name="Koriabine M."/>
            <person name="Yan M."/>
            <person name="Riley R."/>
            <person name="Champramary S."/>
            <person name="Plett K.L."/>
            <person name="Tsai I.J."/>
            <person name="Slot J."/>
            <person name="Sipos G."/>
            <person name="Plett J."/>
            <person name="Nagy L.G."/>
            <person name="Grigoriev I.V."/>
        </authorList>
    </citation>
    <scope>NUCLEOTIDE SEQUENCE</scope>
    <source>
        <strain evidence="1">ICMP 16352</strain>
    </source>
</reference>
<accession>A0AA39N740</accession>
<evidence type="ECO:0000313" key="1">
    <source>
        <dbReference type="EMBL" id="KAK0459904.1"/>
    </source>
</evidence>
<dbReference type="EMBL" id="JAUEPR010000202">
    <property type="protein sequence ID" value="KAK0459904.1"/>
    <property type="molecule type" value="Genomic_DNA"/>
</dbReference>
<dbReference type="AlphaFoldDB" id="A0AA39N740"/>
<gene>
    <name evidence="1" type="ORF">IW261DRAFT_426809</name>
</gene>
<name>A0AA39N740_9AGAR</name>